<protein>
    <recommendedName>
        <fullName evidence="3">HEXXH motif domain-containing protein</fullName>
    </recommendedName>
</protein>
<accession>A0ABN3FSX3</accession>
<evidence type="ECO:0000313" key="2">
    <source>
        <dbReference type="Proteomes" id="UP001501444"/>
    </source>
</evidence>
<name>A0ABN3FSX3_9ACTN</name>
<dbReference type="InterPro" id="IPR026337">
    <property type="entry name" value="AKG_HExxH"/>
</dbReference>
<dbReference type="NCBIfam" id="TIGR04267">
    <property type="entry name" value="mod_HExxH"/>
    <property type="match status" value="1"/>
</dbReference>
<dbReference type="RefSeq" id="WP_344611762.1">
    <property type="nucleotide sequence ID" value="NZ_BAAARV010000016.1"/>
</dbReference>
<proteinExistence type="predicted"/>
<dbReference type="EMBL" id="BAAARV010000016">
    <property type="protein sequence ID" value="GAA2336930.1"/>
    <property type="molecule type" value="Genomic_DNA"/>
</dbReference>
<comment type="caution">
    <text evidence="1">The sequence shown here is derived from an EMBL/GenBank/DDBJ whole genome shotgun (WGS) entry which is preliminary data.</text>
</comment>
<gene>
    <name evidence="1" type="ORF">GCM10010170_017580</name>
</gene>
<evidence type="ECO:0000313" key="1">
    <source>
        <dbReference type="EMBL" id="GAA2336930.1"/>
    </source>
</evidence>
<evidence type="ECO:0008006" key="3">
    <source>
        <dbReference type="Google" id="ProtNLM"/>
    </source>
</evidence>
<reference evidence="1 2" key="1">
    <citation type="journal article" date="2019" name="Int. J. Syst. Evol. Microbiol.">
        <title>The Global Catalogue of Microorganisms (GCM) 10K type strain sequencing project: providing services to taxonomists for standard genome sequencing and annotation.</title>
        <authorList>
            <consortium name="The Broad Institute Genomics Platform"/>
            <consortium name="The Broad Institute Genome Sequencing Center for Infectious Disease"/>
            <person name="Wu L."/>
            <person name="Ma J."/>
        </authorList>
    </citation>
    <scope>NUCLEOTIDE SEQUENCE [LARGE SCALE GENOMIC DNA]</scope>
    <source>
        <strain evidence="1 2">JCM 3272</strain>
    </source>
</reference>
<organism evidence="1 2">
    <name type="scientific">Dactylosporangium salmoneum</name>
    <dbReference type="NCBI Taxonomy" id="53361"/>
    <lineage>
        <taxon>Bacteria</taxon>
        <taxon>Bacillati</taxon>
        <taxon>Actinomycetota</taxon>
        <taxon>Actinomycetes</taxon>
        <taxon>Micromonosporales</taxon>
        <taxon>Micromonosporaceae</taxon>
        <taxon>Dactylosporangium</taxon>
    </lineage>
</organism>
<keyword evidence="2" id="KW-1185">Reference proteome</keyword>
<sequence>MSNERLLLSAEQFAGIAAGYGDAGAMAVLAAGQLAKRKALIAMVLRAARPTRHGAALQPAVALIGRAEDADEAAVAGVLAHPHLDAWATLCLHRLADAERAEAPADPGDDLGFLAAYAVAAAVAAGLTFDIEVPTVDGAATVPGLGRATGLGPGPARFAATASGLRCTGANGVVVDRDGPGWQALRSVDLGGWRLAIEDQDPYRDCYGWRPLPTLADSRAGHLEKLLVDAWQLIEQEHPRHAETLRHSLRCVVPLATPAGGALVSAASRHACGSVGAGVPDTAADLALLLIHEYMHAKLGALLDLCELHTDGREARLHAPWRLDPRPTGALLQGIYAHAGVTDYWRTRRHAPDGDPRRAAAQFAYWRAMNRIAIENLISGGELTDAGMYFATTLRSTLDDWEGEKIAPDIASRAYLFVTAQTVRWLLRNAQADPRESQRLLGHLRFGTPLGSVAERGSVADGAVATPADAPGLLGELHRWLDGRTEPVGPSGPDPSTPGTMLLNGDATGAEAAFLARLDADAADDEAWVGMSVAWALAEGAQDRSDPSGALVHRLLPTRPELVKDVVLELQRDGHPKAATELLKAGWTNQ</sequence>
<dbReference type="Proteomes" id="UP001501444">
    <property type="component" value="Unassembled WGS sequence"/>
</dbReference>